<proteinExistence type="predicted"/>
<evidence type="ECO:0000313" key="2">
    <source>
        <dbReference type="Proteomes" id="UP000280834"/>
    </source>
</evidence>
<dbReference type="EMBL" id="UZAG01004276">
    <property type="protein sequence ID" value="VDO16617.1"/>
    <property type="molecule type" value="Genomic_DNA"/>
</dbReference>
<accession>A0A0R3QFC1</accession>
<organism evidence="3">
    <name type="scientific">Brugia timori</name>
    <dbReference type="NCBI Taxonomy" id="42155"/>
    <lineage>
        <taxon>Eukaryota</taxon>
        <taxon>Metazoa</taxon>
        <taxon>Ecdysozoa</taxon>
        <taxon>Nematoda</taxon>
        <taxon>Chromadorea</taxon>
        <taxon>Rhabditida</taxon>
        <taxon>Spirurina</taxon>
        <taxon>Spiruromorpha</taxon>
        <taxon>Filarioidea</taxon>
        <taxon>Onchocercidae</taxon>
        <taxon>Brugia</taxon>
    </lineage>
</organism>
<dbReference type="WBParaSite" id="BTMF_0000506701-mRNA-1">
    <property type="protein sequence ID" value="BTMF_0000506701-mRNA-1"/>
    <property type="gene ID" value="BTMF_0000506701"/>
</dbReference>
<gene>
    <name evidence="1" type="ORF">BTMF_LOCUS4354</name>
</gene>
<keyword evidence="2" id="KW-1185">Reference proteome</keyword>
<reference evidence="1 2" key="2">
    <citation type="submission" date="2018-11" db="EMBL/GenBank/DDBJ databases">
        <authorList>
            <consortium name="Pathogen Informatics"/>
        </authorList>
    </citation>
    <scope>NUCLEOTIDE SEQUENCE [LARGE SCALE GENOMIC DNA]</scope>
</reference>
<evidence type="ECO:0000313" key="3">
    <source>
        <dbReference type="WBParaSite" id="BTMF_0000506701-mRNA-1"/>
    </source>
</evidence>
<sequence length="51" mass="5917">MRDYSTDICENYPGSLFSSYFPPSWKLPEHLKITAPQQANLKSDRRNDNSP</sequence>
<reference evidence="3" key="1">
    <citation type="submission" date="2017-02" db="UniProtKB">
        <authorList>
            <consortium name="WormBaseParasite"/>
        </authorList>
    </citation>
    <scope>IDENTIFICATION</scope>
</reference>
<evidence type="ECO:0000313" key="1">
    <source>
        <dbReference type="EMBL" id="VDO16617.1"/>
    </source>
</evidence>
<dbReference type="Proteomes" id="UP000280834">
    <property type="component" value="Unassembled WGS sequence"/>
</dbReference>
<name>A0A0R3QFC1_9BILA</name>
<dbReference type="AlphaFoldDB" id="A0A0R3QFC1"/>
<protein>
    <submittedName>
        <fullName evidence="1 3">Uncharacterized protein</fullName>
    </submittedName>
</protein>